<feature type="compositionally biased region" description="Acidic residues" evidence="2">
    <location>
        <begin position="468"/>
        <end position="482"/>
    </location>
</feature>
<dbReference type="SMART" id="SM00233">
    <property type="entry name" value="PH"/>
    <property type="match status" value="1"/>
</dbReference>
<evidence type="ECO:0000256" key="2">
    <source>
        <dbReference type="SAM" id="MobiDB-lite"/>
    </source>
</evidence>
<dbReference type="Gene3D" id="2.30.29.30">
    <property type="entry name" value="Pleckstrin-homology domain (PH domain)/Phosphotyrosine-binding domain (PTB)"/>
    <property type="match status" value="1"/>
</dbReference>
<dbReference type="OrthoDB" id="5598057at2759"/>
<gene>
    <name evidence="4" type="ORF">CROQUDRAFT_53365</name>
</gene>
<dbReference type="CDD" id="cd13311">
    <property type="entry name" value="PH_Slm1"/>
    <property type="match status" value="1"/>
</dbReference>
<feature type="compositionally biased region" description="Basic and acidic residues" evidence="2">
    <location>
        <begin position="449"/>
        <end position="465"/>
    </location>
</feature>
<feature type="region of interest" description="Disordered" evidence="2">
    <location>
        <begin position="449"/>
        <end position="494"/>
    </location>
</feature>
<evidence type="ECO:0000256" key="1">
    <source>
        <dbReference type="ARBA" id="ARBA00022553"/>
    </source>
</evidence>
<dbReference type="InterPro" id="IPR046869">
    <property type="entry name" value="SLM1/RGC1-like_PH"/>
</dbReference>
<dbReference type="InterPro" id="IPR011993">
    <property type="entry name" value="PH-like_dom_sf"/>
</dbReference>
<keyword evidence="1" id="KW-0597">Phosphoprotein</keyword>
<dbReference type="SUPFAM" id="SSF50729">
    <property type="entry name" value="PH domain-like"/>
    <property type="match status" value="1"/>
</dbReference>
<dbReference type="EMBL" id="MU167450">
    <property type="protein sequence ID" value="KAG0140360.1"/>
    <property type="molecule type" value="Genomic_DNA"/>
</dbReference>
<name>A0A9P6NAN0_9BASI</name>
<proteinExistence type="predicted"/>
<reference evidence="4" key="1">
    <citation type="submission" date="2013-11" db="EMBL/GenBank/DDBJ databases">
        <title>Genome sequence of the fusiform rust pathogen reveals effectors for host alternation and coevolution with pine.</title>
        <authorList>
            <consortium name="DOE Joint Genome Institute"/>
            <person name="Smith K."/>
            <person name="Pendleton A."/>
            <person name="Kubisiak T."/>
            <person name="Anderson C."/>
            <person name="Salamov A."/>
            <person name="Aerts A."/>
            <person name="Riley R."/>
            <person name="Clum A."/>
            <person name="Lindquist E."/>
            <person name="Ence D."/>
            <person name="Campbell M."/>
            <person name="Kronenberg Z."/>
            <person name="Feau N."/>
            <person name="Dhillon B."/>
            <person name="Hamelin R."/>
            <person name="Burleigh J."/>
            <person name="Smith J."/>
            <person name="Yandell M."/>
            <person name="Nelson C."/>
            <person name="Grigoriev I."/>
            <person name="Davis J."/>
        </authorList>
    </citation>
    <scope>NUCLEOTIDE SEQUENCE</scope>
    <source>
        <strain evidence="4">G11</strain>
    </source>
</reference>
<organism evidence="4 5">
    <name type="scientific">Cronartium quercuum f. sp. fusiforme G11</name>
    <dbReference type="NCBI Taxonomy" id="708437"/>
    <lineage>
        <taxon>Eukaryota</taxon>
        <taxon>Fungi</taxon>
        <taxon>Dikarya</taxon>
        <taxon>Basidiomycota</taxon>
        <taxon>Pucciniomycotina</taxon>
        <taxon>Pucciniomycetes</taxon>
        <taxon>Pucciniales</taxon>
        <taxon>Coleosporiaceae</taxon>
        <taxon>Cronartium</taxon>
    </lineage>
</organism>
<evidence type="ECO:0000259" key="3">
    <source>
        <dbReference type="PROSITE" id="PS50003"/>
    </source>
</evidence>
<dbReference type="Gene3D" id="1.20.1270.60">
    <property type="entry name" value="Arfaptin homology (AH) domain/BAR domain"/>
    <property type="match status" value="1"/>
</dbReference>
<dbReference type="PANTHER" id="PTHR31941:SF1">
    <property type="entry name" value="CYTOSKELETAL SIGNALING PROTEIN SLM1"/>
    <property type="match status" value="1"/>
</dbReference>
<evidence type="ECO:0000313" key="4">
    <source>
        <dbReference type="EMBL" id="KAG0140360.1"/>
    </source>
</evidence>
<dbReference type="PROSITE" id="PS50003">
    <property type="entry name" value="PH_DOMAIN"/>
    <property type="match status" value="1"/>
</dbReference>
<accession>A0A9P6NAN0</accession>
<sequence>MSGILHKPTATVKKGSGSADHADQPQHKETDILIDRFLEYKSIIKGLIAYYEDISKLESHMATELEQAGGHLPVPLREGNQFLPEGGWQSILYDTREHTRAIAEHHKTFAHTISSTVVHGLLRTKTEIKNFIAELVAEPSRIATEVGKHRAESTKLISQLALGIANAKSNPHALTSKDDPVLLHRQVETQLKAQLAEENLLTRTVIIYQKKSAELESRINKDIQIAHNEFNTAQLASQDAISQEWKLIHSATTGLDPELEWNEFAKRSGHLIPEDVTMRDPEKITFPGQDDDTTKPVKMGLLERKKRYTKHYKEGFYVLTPSGYLHEHRSSDPAKHSEPEMSIFLPNCVLGATSPEGAKSFKWHVEGNKKNSSGHHTGSMCKVRNTLRIGKKDIAFSFKARTHAEMMDWWKLMQYPAKASFTAATVKSSLPEGAAVAAVSTLGLAADKFTSDHHERETVTHKESTEPAAEEEAGGSSEEEEGPLSPDEILTAPTTPAGEHLHHVAGRVVEGEHTHADVLPVYKGTGTHENALADLKEKPELPGAAHEVAVSTQFRQFLTRYHSD</sequence>
<dbReference type="InterPro" id="IPR001849">
    <property type="entry name" value="PH_domain"/>
</dbReference>
<feature type="region of interest" description="Disordered" evidence="2">
    <location>
        <begin position="1"/>
        <end position="26"/>
    </location>
</feature>
<dbReference type="AlphaFoldDB" id="A0A9P6NAN0"/>
<keyword evidence="5" id="KW-1185">Reference proteome</keyword>
<dbReference type="InterPro" id="IPR043453">
    <property type="entry name" value="Slm1_PH"/>
</dbReference>
<comment type="caution">
    <text evidence="4">The sequence shown here is derived from an EMBL/GenBank/DDBJ whole genome shotgun (WGS) entry which is preliminary data.</text>
</comment>
<dbReference type="Proteomes" id="UP000886653">
    <property type="component" value="Unassembled WGS sequence"/>
</dbReference>
<dbReference type="InterPro" id="IPR046868">
    <property type="entry name" value="BAR_4"/>
</dbReference>
<dbReference type="PANTHER" id="PTHR31941">
    <property type="entry name" value="CYTOSKELETAL SIGNALING PROTEIN SLM1"/>
    <property type="match status" value="1"/>
</dbReference>
<protein>
    <recommendedName>
        <fullName evidence="3">PH domain-containing protein</fullName>
    </recommendedName>
</protein>
<dbReference type="InterPro" id="IPR027267">
    <property type="entry name" value="AH/BAR_dom_sf"/>
</dbReference>
<evidence type="ECO:0000313" key="5">
    <source>
        <dbReference type="Proteomes" id="UP000886653"/>
    </source>
</evidence>
<dbReference type="Pfam" id="PF20400">
    <property type="entry name" value="BAR_4"/>
    <property type="match status" value="1"/>
</dbReference>
<feature type="domain" description="PH" evidence="3">
    <location>
        <begin position="295"/>
        <end position="418"/>
    </location>
</feature>
<dbReference type="Pfam" id="PF20399">
    <property type="entry name" value="PH_20"/>
    <property type="match status" value="1"/>
</dbReference>